<keyword evidence="5" id="KW-1185">Reference proteome</keyword>
<dbReference type="Proteomes" id="UP000016933">
    <property type="component" value="Unassembled WGS sequence"/>
</dbReference>
<dbReference type="OrthoDB" id="3648775at2759"/>
<dbReference type="OMA" id="EWIITQE"/>
<dbReference type="eggNOG" id="ENOG502RM8Q">
    <property type="taxonomic scope" value="Eukaryota"/>
</dbReference>
<sequence length="310" mass="31650">MLYSTAVVVALLPTFGVATRFLQGSGHSKAISPQALQQSGGQVGQPDLATSLKGDGGLPSSVQDFAEGDSPQGNGNAGHASGVNDCGFSNFVQLKEDQGYSQASVQDCYYLIWSIQADEEWIITQELQTIVENGTCAFQAVVSHGQGNSLVAALGNADIIDLVTDSIKQFGADGYVGCHGGFGMYTSAAGAMPCDSPTLDKGEQVFVDWFLTTPEGISGSVSGSSGDDGSGDDDSEGSDESVGTDGYSHSQGAGGGSDWVQANQKQQYGSGDHRSSGISDYGSSGTGDYDSTGSGGYGSTRSSAYGSGHQ</sequence>
<accession>N1PR61</accession>
<feature type="compositionally biased region" description="Low complexity" evidence="1">
    <location>
        <begin position="276"/>
        <end position="292"/>
    </location>
</feature>
<dbReference type="Pfam" id="PF14856">
    <property type="entry name" value="Hce2"/>
    <property type="match status" value="1"/>
</dbReference>
<feature type="compositionally biased region" description="Low complexity" evidence="1">
    <location>
        <begin position="217"/>
        <end position="227"/>
    </location>
</feature>
<feature type="region of interest" description="Disordered" evidence="1">
    <location>
        <begin position="59"/>
        <end position="79"/>
    </location>
</feature>
<evidence type="ECO:0000313" key="5">
    <source>
        <dbReference type="Proteomes" id="UP000016933"/>
    </source>
</evidence>
<dbReference type="STRING" id="675120.N1PR61"/>
<gene>
    <name evidence="4" type="primary">ecp2-2</name>
    <name evidence="4" type="ORF">DOTSEDRAFT_127671</name>
</gene>
<evidence type="ECO:0000313" key="4">
    <source>
        <dbReference type="EMBL" id="EME45877.1"/>
    </source>
</evidence>
<feature type="compositionally biased region" description="Polar residues" evidence="1">
    <location>
        <begin position="260"/>
        <end position="269"/>
    </location>
</feature>
<dbReference type="HOGENOM" id="CLU_897219_0_0_1"/>
<keyword evidence="2" id="KW-0732">Signal</keyword>
<reference evidence="4 5" key="2">
    <citation type="journal article" date="2012" name="PLoS Pathog.">
        <title>Diverse lifestyles and strategies of plant pathogenesis encoded in the genomes of eighteen Dothideomycetes fungi.</title>
        <authorList>
            <person name="Ohm R.A."/>
            <person name="Feau N."/>
            <person name="Henrissat B."/>
            <person name="Schoch C.L."/>
            <person name="Horwitz B.A."/>
            <person name="Barry K.W."/>
            <person name="Condon B.J."/>
            <person name="Copeland A.C."/>
            <person name="Dhillon B."/>
            <person name="Glaser F."/>
            <person name="Hesse C.N."/>
            <person name="Kosti I."/>
            <person name="LaButti K."/>
            <person name="Lindquist E.A."/>
            <person name="Lucas S."/>
            <person name="Salamov A.A."/>
            <person name="Bradshaw R.E."/>
            <person name="Ciuffetti L."/>
            <person name="Hamelin R.C."/>
            <person name="Kema G.H.J."/>
            <person name="Lawrence C."/>
            <person name="Scott J.A."/>
            <person name="Spatafora J.W."/>
            <person name="Turgeon B.G."/>
            <person name="de Wit P.J.G.M."/>
            <person name="Zhong S."/>
            <person name="Goodwin S.B."/>
            <person name="Grigoriev I.V."/>
        </authorList>
    </citation>
    <scope>NUCLEOTIDE SEQUENCE [LARGE SCALE GENOMIC DNA]</scope>
    <source>
        <strain evidence="5">NZE10 / CBS 128990</strain>
    </source>
</reference>
<proteinExistence type="predicted"/>
<dbReference type="InterPro" id="IPR029226">
    <property type="entry name" value="Ecp2-like"/>
</dbReference>
<feature type="signal peptide" evidence="2">
    <location>
        <begin position="1"/>
        <end position="18"/>
    </location>
</feature>
<dbReference type="EMBL" id="KB446538">
    <property type="protein sequence ID" value="EME45877.1"/>
    <property type="molecule type" value="Genomic_DNA"/>
</dbReference>
<evidence type="ECO:0000259" key="3">
    <source>
        <dbReference type="Pfam" id="PF14856"/>
    </source>
</evidence>
<reference evidence="5" key="1">
    <citation type="journal article" date="2012" name="PLoS Genet.">
        <title>The genomes of the fungal plant pathogens Cladosporium fulvum and Dothistroma septosporum reveal adaptation to different hosts and lifestyles but also signatures of common ancestry.</title>
        <authorList>
            <person name="de Wit P.J.G.M."/>
            <person name="van der Burgt A."/>
            <person name="Oekmen B."/>
            <person name="Stergiopoulos I."/>
            <person name="Abd-Elsalam K.A."/>
            <person name="Aerts A.L."/>
            <person name="Bahkali A.H."/>
            <person name="Beenen H.G."/>
            <person name="Chettri P."/>
            <person name="Cox M.P."/>
            <person name="Datema E."/>
            <person name="de Vries R.P."/>
            <person name="Dhillon B."/>
            <person name="Ganley A.R."/>
            <person name="Griffiths S.A."/>
            <person name="Guo Y."/>
            <person name="Hamelin R.C."/>
            <person name="Henrissat B."/>
            <person name="Kabir M.S."/>
            <person name="Jashni M.K."/>
            <person name="Kema G."/>
            <person name="Klaubauf S."/>
            <person name="Lapidus A."/>
            <person name="Levasseur A."/>
            <person name="Lindquist E."/>
            <person name="Mehrabi R."/>
            <person name="Ohm R.A."/>
            <person name="Owen T.J."/>
            <person name="Salamov A."/>
            <person name="Schwelm A."/>
            <person name="Schijlen E."/>
            <person name="Sun H."/>
            <person name="van den Burg H.A."/>
            <person name="van Ham R.C.H.J."/>
            <person name="Zhang S."/>
            <person name="Goodwin S.B."/>
            <person name="Grigoriev I.V."/>
            <person name="Collemare J."/>
            <person name="Bradshaw R.E."/>
        </authorList>
    </citation>
    <scope>NUCLEOTIDE SEQUENCE [LARGE SCALE GENOMIC DNA]</scope>
    <source>
        <strain evidence="5">NZE10 / CBS 128990</strain>
    </source>
</reference>
<feature type="region of interest" description="Disordered" evidence="1">
    <location>
        <begin position="217"/>
        <end position="310"/>
    </location>
</feature>
<protein>
    <submittedName>
        <fullName evidence="4">Ecp2 effector-like protein</fullName>
    </submittedName>
</protein>
<name>N1PR61_DOTSN</name>
<feature type="compositionally biased region" description="Low complexity" evidence="1">
    <location>
        <begin position="299"/>
        <end position="310"/>
    </location>
</feature>
<dbReference type="AlphaFoldDB" id="N1PR61"/>
<evidence type="ECO:0000256" key="1">
    <source>
        <dbReference type="SAM" id="MobiDB-lite"/>
    </source>
</evidence>
<organism evidence="4 5">
    <name type="scientific">Dothistroma septosporum (strain NZE10 / CBS 128990)</name>
    <name type="common">Red band needle blight fungus</name>
    <name type="synonym">Mycosphaerella pini</name>
    <dbReference type="NCBI Taxonomy" id="675120"/>
    <lineage>
        <taxon>Eukaryota</taxon>
        <taxon>Fungi</taxon>
        <taxon>Dikarya</taxon>
        <taxon>Ascomycota</taxon>
        <taxon>Pezizomycotina</taxon>
        <taxon>Dothideomycetes</taxon>
        <taxon>Dothideomycetidae</taxon>
        <taxon>Mycosphaerellales</taxon>
        <taxon>Mycosphaerellaceae</taxon>
        <taxon>Dothistroma</taxon>
    </lineage>
</organism>
<feature type="chain" id="PRO_5004110070" evidence="2">
    <location>
        <begin position="19"/>
        <end position="310"/>
    </location>
</feature>
<feature type="domain" description="Ecp2 effector protein-like" evidence="3">
    <location>
        <begin position="85"/>
        <end position="181"/>
    </location>
</feature>
<evidence type="ECO:0000256" key="2">
    <source>
        <dbReference type="SAM" id="SignalP"/>
    </source>
</evidence>
<feature type="compositionally biased region" description="Acidic residues" evidence="1">
    <location>
        <begin position="229"/>
        <end position="239"/>
    </location>
</feature>